<keyword evidence="5 8" id="KW-1133">Transmembrane helix</keyword>
<accession>A0A3P9J2Z0</accession>
<dbReference type="InterPro" id="IPR017946">
    <property type="entry name" value="PLC-like_Pdiesterase_TIM-brl"/>
</dbReference>
<reference evidence="11" key="4">
    <citation type="submission" date="2025-09" db="UniProtKB">
        <authorList>
            <consortium name="Ensembl"/>
        </authorList>
    </citation>
    <scope>IDENTIFICATION</scope>
    <source>
        <strain evidence="11">HSOK</strain>
    </source>
</reference>
<evidence type="ECO:0000256" key="3">
    <source>
        <dbReference type="ARBA" id="ARBA00022692"/>
    </source>
</evidence>
<dbReference type="PANTHER" id="PTHR23344:SF49">
    <property type="entry name" value="GLYCEROPHOSPHODIESTER PHOSPHODIESTERASE DOMAIN-CONTAINING 5A"/>
    <property type="match status" value="1"/>
</dbReference>
<name>A0A3P9J2Z0_ORYLA</name>
<evidence type="ECO:0000256" key="8">
    <source>
        <dbReference type="SAM" id="Phobius"/>
    </source>
</evidence>
<comment type="subcellular location">
    <subcellularLocation>
        <location evidence="1">Membrane</location>
        <topology evidence="1">Multi-pass membrane protein</topology>
    </subcellularLocation>
</comment>
<evidence type="ECO:0000256" key="5">
    <source>
        <dbReference type="ARBA" id="ARBA00022989"/>
    </source>
</evidence>
<reference evidence="11" key="3">
    <citation type="submission" date="2025-08" db="UniProtKB">
        <authorList>
            <consortium name="Ensembl"/>
        </authorList>
    </citation>
    <scope>IDENTIFICATION</scope>
    <source>
        <strain evidence="11">HSOK</strain>
    </source>
</reference>
<evidence type="ECO:0000256" key="2">
    <source>
        <dbReference type="ARBA" id="ARBA00007277"/>
    </source>
</evidence>
<proteinExistence type="inferred from homology"/>
<dbReference type="PROSITE" id="PS51704">
    <property type="entry name" value="GP_PDE"/>
    <property type="match status" value="1"/>
</dbReference>
<feature type="domain" description="GP-PDE" evidence="10">
    <location>
        <begin position="314"/>
        <end position="568"/>
    </location>
</feature>
<feature type="transmembrane region" description="Helical" evidence="8">
    <location>
        <begin position="185"/>
        <end position="205"/>
    </location>
</feature>
<keyword evidence="9" id="KW-0732">Signal</keyword>
<dbReference type="Pfam" id="PF03009">
    <property type="entry name" value="GDPD"/>
    <property type="match status" value="1"/>
</dbReference>
<keyword evidence="3 8" id="KW-0812">Transmembrane</keyword>
<evidence type="ECO:0000259" key="10">
    <source>
        <dbReference type="PROSITE" id="PS51704"/>
    </source>
</evidence>
<organism evidence="11 12">
    <name type="scientific">Oryzias latipes</name>
    <name type="common">Japanese rice fish</name>
    <name type="synonym">Japanese killifish</name>
    <dbReference type="NCBI Taxonomy" id="8090"/>
    <lineage>
        <taxon>Eukaryota</taxon>
        <taxon>Metazoa</taxon>
        <taxon>Chordata</taxon>
        <taxon>Craniata</taxon>
        <taxon>Vertebrata</taxon>
        <taxon>Euteleostomi</taxon>
        <taxon>Actinopterygii</taxon>
        <taxon>Neopterygii</taxon>
        <taxon>Teleostei</taxon>
        <taxon>Neoteleostei</taxon>
        <taxon>Acanthomorphata</taxon>
        <taxon>Ovalentaria</taxon>
        <taxon>Atherinomorphae</taxon>
        <taxon>Beloniformes</taxon>
        <taxon>Adrianichthyidae</taxon>
        <taxon>Oryziinae</taxon>
        <taxon>Oryzias</taxon>
    </lineage>
</organism>
<evidence type="ECO:0000256" key="9">
    <source>
        <dbReference type="SAM" id="SignalP"/>
    </source>
</evidence>
<feature type="chain" id="PRO_5018182830" evidence="9">
    <location>
        <begin position="38"/>
        <end position="669"/>
    </location>
</feature>
<comment type="similarity">
    <text evidence="2">Belongs to the glycerophosphoryl diester phosphodiesterase family.</text>
</comment>
<evidence type="ECO:0000256" key="6">
    <source>
        <dbReference type="ARBA" id="ARBA00023136"/>
    </source>
</evidence>
<dbReference type="GO" id="GO:0006629">
    <property type="term" value="P:lipid metabolic process"/>
    <property type="evidence" value="ECO:0007669"/>
    <property type="project" value="InterPro"/>
</dbReference>
<reference evidence="11 12" key="2">
    <citation type="submission" date="2017-04" db="EMBL/GenBank/DDBJ databases">
        <title>CpG methylation of centromeres and impact of large insertions on vertebrate speciation.</title>
        <authorList>
            <person name="Ichikawa K."/>
            <person name="Yoshimura J."/>
            <person name="Morishita S."/>
        </authorList>
    </citation>
    <scope>NUCLEOTIDE SEQUENCE</scope>
    <source>
        <strain evidence="11 12">HSOK</strain>
    </source>
</reference>
<dbReference type="Gene3D" id="3.20.20.190">
    <property type="entry name" value="Phosphatidylinositol (PI) phosphodiesterase"/>
    <property type="match status" value="1"/>
</dbReference>
<protein>
    <submittedName>
        <fullName evidence="11">Glycerophosphodiester phosphodiesterase domain containing 5a</fullName>
    </submittedName>
</protein>
<evidence type="ECO:0000256" key="1">
    <source>
        <dbReference type="ARBA" id="ARBA00004141"/>
    </source>
</evidence>
<feature type="transmembrane region" description="Helical" evidence="8">
    <location>
        <begin position="212"/>
        <end position="228"/>
    </location>
</feature>
<keyword evidence="7" id="KW-0325">Glycoprotein</keyword>
<dbReference type="InterPro" id="IPR030395">
    <property type="entry name" value="GP_PDE_dom"/>
</dbReference>
<feature type="signal peptide" evidence="9">
    <location>
        <begin position="1"/>
        <end position="37"/>
    </location>
</feature>
<evidence type="ECO:0000256" key="7">
    <source>
        <dbReference type="ARBA" id="ARBA00023180"/>
    </source>
</evidence>
<feature type="transmembrane region" description="Helical" evidence="8">
    <location>
        <begin position="578"/>
        <end position="600"/>
    </location>
</feature>
<feature type="transmembrane region" description="Helical" evidence="8">
    <location>
        <begin position="277"/>
        <end position="299"/>
    </location>
</feature>
<keyword evidence="6 8" id="KW-0472">Membrane</keyword>
<dbReference type="Proteomes" id="UP000265200">
    <property type="component" value="Chromosome 14"/>
</dbReference>
<evidence type="ECO:0000313" key="12">
    <source>
        <dbReference type="Proteomes" id="UP000265200"/>
    </source>
</evidence>
<keyword evidence="4" id="KW-0378">Hydrolase</keyword>
<dbReference type="PANTHER" id="PTHR23344">
    <property type="entry name" value="GLYCEROPHOSPHORYL DIESTER PHOSPHODIESTERASE"/>
    <property type="match status" value="1"/>
</dbReference>
<evidence type="ECO:0000256" key="4">
    <source>
        <dbReference type="ARBA" id="ARBA00022801"/>
    </source>
</evidence>
<dbReference type="SUPFAM" id="SSF51695">
    <property type="entry name" value="PLC-like phosphodiesterases"/>
    <property type="match status" value="1"/>
</dbReference>
<feature type="transmembrane region" description="Helical" evidence="8">
    <location>
        <begin position="248"/>
        <end position="270"/>
    </location>
</feature>
<dbReference type="GO" id="GO:0016020">
    <property type="term" value="C:membrane"/>
    <property type="evidence" value="ECO:0007669"/>
    <property type="project" value="UniProtKB-SubCell"/>
</dbReference>
<dbReference type="AlphaFoldDB" id="A0A3P9J2Z0"/>
<dbReference type="GO" id="GO:0008081">
    <property type="term" value="F:phosphoric diester hydrolase activity"/>
    <property type="evidence" value="ECO:0007669"/>
    <property type="project" value="InterPro"/>
</dbReference>
<evidence type="ECO:0000313" key="11">
    <source>
        <dbReference type="Ensembl" id="ENSORLP00015026602.1"/>
    </source>
</evidence>
<reference key="1">
    <citation type="journal article" date="2007" name="Nature">
        <title>The medaka draft genome and insights into vertebrate genome evolution.</title>
        <authorList>
            <person name="Kasahara M."/>
            <person name="Naruse K."/>
            <person name="Sasaki S."/>
            <person name="Nakatani Y."/>
            <person name="Qu W."/>
            <person name="Ahsan B."/>
            <person name="Yamada T."/>
            <person name="Nagayasu Y."/>
            <person name="Doi K."/>
            <person name="Kasai Y."/>
            <person name="Jindo T."/>
            <person name="Kobayashi D."/>
            <person name="Shimada A."/>
            <person name="Toyoda A."/>
            <person name="Kuroki Y."/>
            <person name="Fujiyama A."/>
            <person name="Sasaki T."/>
            <person name="Shimizu A."/>
            <person name="Asakawa S."/>
            <person name="Shimizu N."/>
            <person name="Hashimoto S."/>
            <person name="Yang J."/>
            <person name="Lee Y."/>
            <person name="Matsushima K."/>
            <person name="Sugano S."/>
            <person name="Sakaizumi M."/>
            <person name="Narita T."/>
            <person name="Ohishi K."/>
            <person name="Haga S."/>
            <person name="Ohta F."/>
            <person name="Nomoto H."/>
            <person name="Nogata K."/>
            <person name="Morishita T."/>
            <person name="Endo T."/>
            <person name="Shin-I T."/>
            <person name="Takeda H."/>
            <person name="Morishita S."/>
            <person name="Kohara Y."/>
        </authorList>
    </citation>
    <scope>NUCLEOTIDE SEQUENCE [LARGE SCALE GENOMIC DNA]</scope>
    <source>
        <strain>Hd-rR</strain>
    </source>
</reference>
<dbReference type="Ensembl" id="ENSORLT00015002471.1">
    <property type="protein sequence ID" value="ENSORLP00015026602.1"/>
    <property type="gene ID" value="ENSORLG00015008326.1"/>
</dbReference>
<sequence length="669" mass="74633">MCLTLLLFLGDFDFFFLNRHLTLTAALCFLPSGSVHGSLYCAVPSCCSSFGPTSGWLLKMISMTSTGESLWCPFNFGTVKIRKAVSDMSGDPTNTWKMTELVFVHTPGWCTIVLESGRMKQFPSLHPPPWDSAMSASYWSVIPHRAVTCSCRCFDSLNVSCFSDFSTFPYIFGTTTQSVLGSQGAVKSFDIVALFILVSVWALALSVFSSQIGVLATLLITISGIVSVDDIWEDELDILLISFQSTAPFLHIGALVSVTALSWMVAAYVVRKERSNFQLMVLVIYFVSLLAVCLAPITFTCPCIMDRHTLKARPAIIGRRGAPMLAPENSILSFHRALQLGASTLEADVTISMDGVPFLMRDQTLKRTTDVSRVFPARQFQDASFFNWTEIRSLNAGTWFLQSDPYWTVRTLTPKDRSRIANLTVCSLVEMLRLSARANCSAWLNIHKPPPEHPRFRSWFMDTLRVLQRAGMSAKRVTWAPDTDRGRVRGLQQATNEKLSLEEIRQRGITSVRLHYSKISHRDIQEYLANNVSVTIYPVNGPWLYSLLWCSGVPSVSSDAPQVLRKVPYPIWLMSRGAYSFIWICSDLVSLAVVVGIFCFQKWRMGGMQRCNPEQIMLCAVGRRPSPDVNIMKEKLILSELGSGLGSTEDLCVCPENGHVRYSPGGFAH</sequence>